<keyword evidence="4 11" id="KW-0813">Transport</keyword>
<protein>
    <submittedName>
        <fullName evidence="14">Peptide ABC transporter ATP-binding protein</fullName>
    </submittedName>
</protein>
<comment type="similarity">
    <text evidence="3">Belongs to the ABC transporter superfamily.</text>
</comment>
<keyword evidence="7" id="KW-0547">Nucleotide-binding</keyword>
<evidence type="ECO:0000256" key="5">
    <source>
        <dbReference type="ARBA" id="ARBA00022475"/>
    </source>
</evidence>
<dbReference type="InterPro" id="IPR025966">
    <property type="entry name" value="OppC_N"/>
</dbReference>
<dbReference type="GO" id="GO:0005886">
    <property type="term" value="C:plasma membrane"/>
    <property type="evidence" value="ECO:0007669"/>
    <property type="project" value="UniProtKB-SubCell"/>
</dbReference>
<dbReference type="InterPro" id="IPR050388">
    <property type="entry name" value="ABC_Ni/Peptide_Import"/>
</dbReference>
<dbReference type="PROSITE" id="PS50928">
    <property type="entry name" value="ABC_TM1"/>
    <property type="match status" value="1"/>
</dbReference>
<evidence type="ECO:0000256" key="9">
    <source>
        <dbReference type="ARBA" id="ARBA00022989"/>
    </source>
</evidence>
<keyword evidence="10 11" id="KW-0472">Membrane</keyword>
<keyword evidence="5" id="KW-1003">Cell membrane</keyword>
<evidence type="ECO:0000259" key="12">
    <source>
        <dbReference type="PROSITE" id="PS50893"/>
    </source>
</evidence>
<feature type="domain" description="ABC transmembrane type-1" evidence="13">
    <location>
        <begin position="94"/>
        <end position="283"/>
    </location>
</feature>
<dbReference type="Pfam" id="PF08352">
    <property type="entry name" value="oligo_HPY"/>
    <property type="match status" value="1"/>
</dbReference>
<dbReference type="InterPro" id="IPR000515">
    <property type="entry name" value="MetI-like"/>
</dbReference>
<dbReference type="InterPro" id="IPR013563">
    <property type="entry name" value="Oligopep_ABC_C"/>
</dbReference>
<dbReference type="Proteomes" id="UP000239290">
    <property type="component" value="Unassembled WGS sequence"/>
</dbReference>
<evidence type="ECO:0000313" key="14">
    <source>
        <dbReference type="EMBL" id="PQP14210.1"/>
    </source>
</evidence>
<reference evidence="15" key="1">
    <citation type="submission" date="2018-02" db="EMBL/GenBank/DDBJ databases">
        <title>Draft genome sequencing of Rhodococcus opacus KU647198.</title>
        <authorList>
            <person name="Zheng B.-X."/>
        </authorList>
    </citation>
    <scope>NUCLEOTIDE SEQUENCE [LARGE SCALE GENOMIC DNA]</scope>
    <source>
        <strain evidence="15">04-OD7</strain>
    </source>
</reference>
<evidence type="ECO:0000259" key="13">
    <source>
        <dbReference type="PROSITE" id="PS50928"/>
    </source>
</evidence>
<gene>
    <name evidence="14" type="ORF">C5613_41155</name>
</gene>
<dbReference type="RefSeq" id="WP_105423534.1">
    <property type="nucleotide sequence ID" value="NZ_PUIO01000091.1"/>
</dbReference>
<feature type="transmembrane region" description="Helical" evidence="11">
    <location>
        <begin position="31"/>
        <end position="53"/>
    </location>
</feature>
<feature type="transmembrane region" description="Helical" evidence="11">
    <location>
        <begin position="263"/>
        <end position="282"/>
    </location>
</feature>
<feature type="transmembrane region" description="Helical" evidence="11">
    <location>
        <begin position="215"/>
        <end position="240"/>
    </location>
</feature>
<feature type="domain" description="ABC transporter" evidence="12">
    <location>
        <begin position="326"/>
        <end position="575"/>
    </location>
</feature>
<organism evidence="14 15">
    <name type="scientific">Rhodococcus opacus</name>
    <name type="common">Nocardia opaca</name>
    <dbReference type="NCBI Taxonomy" id="37919"/>
    <lineage>
        <taxon>Bacteria</taxon>
        <taxon>Bacillati</taxon>
        <taxon>Actinomycetota</taxon>
        <taxon>Actinomycetes</taxon>
        <taxon>Mycobacteriales</taxon>
        <taxon>Nocardiaceae</taxon>
        <taxon>Rhodococcus</taxon>
    </lineage>
</organism>
<proteinExistence type="inferred from homology"/>
<comment type="subcellular location">
    <subcellularLocation>
        <location evidence="11">Cell membrane</location>
        <topology evidence="11">Multi-pass membrane protein</topology>
    </subcellularLocation>
    <subcellularLocation>
        <location evidence="2">Cell membrane</location>
        <topology evidence="2">Peripheral membrane protein</topology>
    </subcellularLocation>
    <subcellularLocation>
        <location evidence="1">Membrane</location>
        <topology evidence="1">Multi-pass membrane protein</topology>
    </subcellularLocation>
</comment>
<dbReference type="GO" id="GO:0055085">
    <property type="term" value="P:transmembrane transport"/>
    <property type="evidence" value="ECO:0007669"/>
    <property type="project" value="InterPro"/>
</dbReference>
<dbReference type="Pfam" id="PF00528">
    <property type="entry name" value="BPD_transp_1"/>
    <property type="match status" value="1"/>
</dbReference>
<dbReference type="CDD" id="cd06261">
    <property type="entry name" value="TM_PBP2"/>
    <property type="match status" value="1"/>
</dbReference>
<accession>A0A2S8IHH0</accession>
<dbReference type="Gene3D" id="3.40.50.300">
    <property type="entry name" value="P-loop containing nucleotide triphosphate hydrolases"/>
    <property type="match status" value="1"/>
</dbReference>
<evidence type="ECO:0000256" key="10">
    <source>
        <dbReference type="ARBA" id="ARBA00023136"/>
    </source>
</evidence>
<feature type="transmembrane region" description="Helical" evidence="11">
    <location>
        <begin position="98"/>
        <end position="122"/>
    </location>
</feature>
<evidence type="ECO:0000313" key="15">
    <source>
        <dbReference type="Proteomes" id="UP000239290"/>
    </source>
</evidence>
<dbReference type="NCBIfam" id="TIGR01727">
    <property type="entry name" value="oligo_HPY"/>
    <property type="match status" value="1"/>
</dbReference>
<dbReference type="Pfam" id="PF00005">
    <property type="entry name" value="ABC_tran"/>
    <property type="match status" value="1"/>
</dbReference>
<name>A0A2S8IHH0_RHOOP</name>
<keyword evidence="8 14" id="KW-0067">ATP-binding</keyword>
<dbReference type="GO" id="GO:0005524">
    <property type="term" value="F:ATP binding"/>
    <property type="evidence" value="ECO:0007669"/>
    <property type="project" value="UniProtKB-KW"/>
</dbReference>
<dbReference type="Pfam" id="PF12911">
    <property type="entry name" value="OppC_N"/>
    <property type="match status" value="1"/>
</dbReference>
<evidence type="ECO:0000256" key="6">
    <source>
        <dbReference type="ARBA" id="ARBA00022692"/>
    </source>
</evidence>
<evidence type="ECO:0000256" key="3">
    <source>
        <dbReference type="ARBA" id="ARBA00005417"/>
    </source>
</evidence>
<dbReference type="PANTHER" id="PTHR43297">
    <property type="entry name" value="OLIGOPEPTIDE TRANSPORT ATP-BINDING PROTEIN APPD"/>
    <property type="match status" value="1"/>
</dbReference>
<evidence type="ECO:0000256" key="2">
    <source>
        <dbReference type="ARBA" id="ARBA00004202"/>
    </source>
</evidence>
<evidence type="ECO:0000256" key="4">
    <source>
        <dbReference type="ARBA" id="ARBA00022448"/>
    </source>
</evidence>
<dbReference type="Gene3D" id="1.10.3720.10">
    <property type="entry name" value="MetI-like"/>
    <property type="match status" value="1"/>
</dbReference>
<dbReference type="InterPro" id="IPR035906">
    <property type="entry name" value="MetI-like_sf"/>
</dbReference>
<dbReference type="PROSITE" id="PS00211">
    <property type="entry name" value="ABC_TRANSPORTER_1"/>
    <property type="match status" value="1"/>
</dbReference>
<dbReference type="InterPro" id="IPR027417">
    <property type="entry name" value="P-loop_NTPase"/>
</dbReference>
<dbReference type="CDD" id="cd03257">
    <property type="entry name" value="ABC_NikE_OppD_transporters"/>
    <property type="match status" value="1"/>
</dbReference>
<dbReference type="FunFam" id="3.40.50.300:FF:000016">
    <property type="entry name" value="Oligopeptide ABC transporter ATP-binding component"/>
    <property type="match status" value="1"/>
</dbReference>
<evidence type="ECO:0000256" key="7">
    <source>
        <dbReference type="ARBA" id="ARBA00022741"/>
    </source>
</evidence>
<evidence type="ECO:0000256" key="1">
    <source>
        <dbReference type="ARBA" id="ARBA00004141"/>
    </source>
</evidence>
<dbReference type="InterPro" id="IPR017871">
    <property type="entry name" value="ABC_transporter-like_CS"/>
</dbReference>
<dbReference type="EMBL" id="PUIO01000091">
    <property type="protein sequence ID" value="PQP14210.1"/>
    <property type="molecule type" value="Genomic_DNA"/>
</dbReference>
<dbReference type="InterPro" id="IPR003439">
    <property type="entry name" value="ABC_transporter-like_ATP-bd"/>
</dbReference>
<sequence>MSIAEVDSTALNKAASSDSPSFVRRLLRHKLAAVCIAYLFVLVGIAIVAPIALPDIAEQNAGSLDAVLSPPSLDHLLGTDQLGRDVLDRLLVGTRTTLVGVGIAVLVVLAVGVPLGLAAGYFGGWVDRAVTWVSDLLFGLPGIVVVLLVLAVFPYSMVAAMTTFGVLVSPAMMRVVRVSVLPIERELYIAAARAAGLSRPYIIVRHVVPRVSGAIIVQTSVLAGLSLITQCGLCFLGLLVKAPEPSWGGMVADGVQMIIQSPWLIWPPGVLITVTVLVLGLLGDVSRDALTAAWAAPLRSRRRLPVAAAADSDSTVAVDTGAVLTVRGLKVGFQSHGGAETRVVDGVNFDIAPGETVGLVGESGCGKSATAMSIVGLLPGTGQVEAGSIFFGGRDLTTLSDSELNQVRGRDIAVISQEPMVSFNPTLRIGWQLAEIVRRHHHVSRAEARSRVLDLLAQVHLPDPAAVAASYPHELSGGMAQRVAIARALAGDPSLVIADEPTTALDVTVQAEILGLLRELQANRGMAILLITHDWGVVAEMCQRAVVLYAGQVIEQGPIIPVFQEPRHPYTKGLLMANPHGVPSTAALPAISGTVPPPGQWPSGCRFNDRCAYATAACGESAIPLMSVGTRREARCIHSFMLEGESA</sequence>
<evidence type="ECO:0000256" key="8">
    <source>
        <dbReference type="ARBA" id="ARBA00022840"/>
    </source>
</evidence>
<keyword evidence="6 11" id="KW-0812">Transmembrane</keyword>
<dbReference type="PROSITE" id="PS50893">
    <property type="entry name" value="ABC_TRANSPORTER_2"/>
    <property type="match status" value="1"/>
</dbReference>
<evidence type="ECO:0000256" key="11">
    <source>
        <dbReference type="RuleBase" id="RU363032"/>
    </source>
</evidence>
<keyword evidence="9 11" id="KW-1133">Transmembrane helix</keyword>
<dbReference type="InterPro" id="IPR003593">
    <property type="entry name" value="AAA+_ATPase"/>
</dbReference>
<dbReference type="AlphaFoldDB" id="A0A2S8IHH0"/>
<dbReference type="GO" id="GO:0015833">
    <property type="term" value="P:peptide transport"/>
    <property type="evidence" value="ECO:0007669"/>
    <property type="project" value="InterPro"/>
</dbReference>
<dbReference type="SUPFAM" id="SSF52540">
    <property type="entry name" value="P-loop containing nucleoside triphosphate hydrolases"/>
    <property type="match status" value="1"/>
</dbReference>
<comment type="caution">
    <text evidence="14">The sequence shown here is derived from an EMBL/GenBank/DDBJ whole genome shotgun (WGS) entry which is preliminary data.</text>
</comment>
<dbReference type="PANTHER" id="PTHR43297:SF2">
    <property type="entry name" value="DIPEPTIDE TRANSPORT ATP-BINDING PROTEIN DPPD"/>
    <property type="match status" value="1"/>
</dbReference>
<dbReference type="SMART" id="SM00382">
    <property type="entry name" value="AAA"/>
    <property type="match status" value="1"/>
</dbReference>
<feature type="transmembrane region" description="Helical" evidence="11">
    <location>
        <begin position="129"/>
        <end position="151"/>
    </location>
</feature>
<dbReference type="GO" id="GO:0016887">
    <property type="term" value="F:ATP hydrolysis activity"/>
    <property type="evidence" value="ECO:0007669"/>
    <property type="project" value="InterPro"/>
</dbReference>
<comment type="similarity">
    <text evidence="11">Belongs to the binding-protein-dependent transport system permease family.</text>
</comment>
<dbReference type="SUPFAM" id="SSF161098">
    <property type="entry name" value="MetI-like"/>
    <property type="match status" value="1"/>
</dbReference>